<feature type="compositionally biased region" description="Basic residues" evidence="1">
    <location>
        <begin position="16"/>
        <end position="28"/>
    </location>
</feature>
<keyword evidence="3" id="KW-1185">Reference proteome</keyword>
<feature type="region of interest" description="Disordered" evidence="1">
    <location>
        <begin position="1"/>
        <end position="31"/>
    </location>
</feature>
<sequence length="148" mass="16458">MAPDKLNATQSISRRVTTHHRHSFKRQPHALMPQTGGHRIVYLGPPIYVRKLPVMEPRYYGPNTDLRALQKLKPRFLAIPGKANTRHTHHILRRDPIANSPSPSAQGNGEDESISSLNSTVDRTAEGSASSHLEEKDSSRGSTPNVQK</sequence>
<feature type="region of interest" description="Disordered" evidence="1">
    <location>
        <begin position="80"/>
        <end position="148"/>
    </location>
</feature>
<feature type="compositionally biased region" description="Polar residues" evidence="1">
    <location>
        <begin position="114"/>
        <end position="131"/>
    </location>
</feature>
<organism evidence="2 3">
    <name type="scientific">Colletotrichum kahawae</name>
    <name type="common">Coffee berry disease fungus</name>
    <dbReference type="NCBI Taxonomy" id="34407"/>
    <lineage>
        <taxon>Eukaryota</taxon>
        <taxon>Fungi</taxon>
        <taxon>Dikarya</taxon>
        <taxon>Ascomycota</taxon>
        <taxon>Pezizomycotina</taxon>
        <taxon>Sordariomycetes</taxon>
        <taxon>Hypocreomycetidae</taxon>
        <taxon>Glomerellales</taxon>
        <taxon>Glomerellaceae</taxon>
        <taxon>Colletotrichum</taxon>
        <taxon>Colletotrichum gloeosporioides species complex</taxon>
    </lineage>
</organism>
<protein>
    <submittedName>
        <fullName evidence="2">Uncharacterized protein</fullName>
    </submittedName>
</protein>
<reference evidence="2" key="1">
    <citation type="submission" date="2023-02" db="EMBL/GenBank/DDBJ databases">
        <title>Colletotrichum kahawae CIFC_Que2 genome sequencing and assembly.</title>
        <authorList>
            <person name="Baroncelli R."/>
        </authorList>
    </citation>
    <scope>NUCLEOTIDE SEQUENCE</scope>
    <source>
        <strain evidence="2">CIFC_Que2</strain>
    </source>
</reference>
<dbReference type="AlphaFoldDB" id="A0AAE0CYX2"/>
<evidence type="ECO:0000313" key="3">
    <source>
        <dbReference type="Proteomes" id="UP001281614"/>
    </source>
</evidence>
<evidence type="ECO:0000256" key="1">
    <source>
        <dbReference type="SAM" id="MobiDB-lite"/>
    </source>
</evidence>
<comment type="caution">
    <text evidence="2">The sequence shown here is derived from an EMBL/GenBank/DDBJ whole genome shotgun (WGS) entry which is preliminary data.</text>
</comment>
<accession>A0AAE0CYX2</accession>
<evidence type="ECO:0000313" key="2">
    <source>
        <dbReference type="EMBL" id="KAK2731402.1"/>
    </source>
</evidence>
<dbReference type="EMBL" id="VYYT01000588">
    <property type="protein sequence ID" value="KAK2731402.1"/>
    <property type="molecule type" value="Genomic_DNA"/>
</dbReference>
<proteinExistence type="predicted"/>
<name>A0AAE0CYX2_COLKA</name>
<gene>
    <name evidence="2" type="ORF">CKAH01_09050</name>
</gene>
<dbReference type="Proteomes" id="UP001281614">
    <property type="component" value="Unassembled WGS sequence"/>
</dbReference>